<dbReference type="InterPro" id="IPR018094">
    <property type="entry name" value="Thymidylate_kinase"/>
</dbReference>
<dbReference type="KEGG" id="wce:WS08_1108"/>
<dbReference type="PROSITE" id="PS01331">
    <property type="entry name" value="THYMIDYLATE_KINASE"/>
    <property type="match status" value="1"/>
</dbReference>
<feature type="domain" description="Thymidylate kinase-like" evidence="12">
    <location>
        <begin position="9"/>
        <end position="200"/>
    </location>
</feature>
<dbReference type="Gene3D" id="3.40.50.300">
    <property type="entry name" value="P-loop containing nucleotide triphosphate hydrolases"/>
    <property type="match status" value="1"/>
</dbReference>
<proteinExistence type="inferred from homology"/>
<dbReference type="InterPro" id="IPR039430">
    <property type="entry name" value="Thymidylate_kin-like_dom"/>
</dbReference>
<reference evidence="13 14" key="1">
    <citation type="journal article" date="2014" name="Genome Announc.">
        <title>Complete Genome Sequences of Fish Pathogenic Weissella ceti Strains WS74 and WS105.</title>
        <authorList>
            <person name="Figueiredo H.C."/>
            <person name="Leal C.A."/>
            <person name="Dorella F.A."/>
            <person name="Carvalho A.F."/>
            <person name="Soares S.C."/>
            <person name="Pereira F.L."/>
            <person name="Azevedo V.A."/>
        </authorList>
    </citation>
    <scope>NUCLEOTIDE SEQUENCE [LARGE SCALE GENOMIC DNA]</scope>
    <source>
        <strain evidence="13 14">WS74</strain>
    </source>
</reference>
<comment type="function">
    <text evidence="10 11">Phosphorylation of dTMP to form dTDP in both de novo and salvage pathways of dTTP synthesis.</text>
</comment>
<dbReference type="GO" id="GO:0004798">
    <property type="term" value="F:dTMP kinase activity"/>
    <property type="evidence" value="ECO:0007669"/>
    <property type="project" value="UniProtKB-UniRule"/>
</dbReference>
<dbReference type="InterPro" id="IPR027417">
    <property type="entry name" value="P-loop_NTPase"/>
</dbReference>
<comment type="catalytic activity">
    <reaction evidence="9 11">
        <text>dTMP + ATP = dTDP + ADP</text>
        <dbReference type="Rhea" id="RHEA:13517"/>
        <dbReference type="ChEBI" id="CHEBI:30616"/>
        <dbReference type="ChEBI" id="CHEBI:58369"/>
        <dbReference type="ChEBI" id="CHEBI:63528"/>
        <dbReference type="ChEBI" id="CHEBI:456216"/>
        <dbReference type="EC" id="2.7.4.9"/>
    </reaction>
</comment>
<dbReference type="PANTHER" id="PTHR10344">
    <property type="entry name" value="THYMIDYLATE KINASE"/>
    <property type="match status" value="1"/>
</dbReference>
<dbReference type="InterPro" id="IPR018095">
    <property type="entry name" value="Thymidylate_kin_CS"/>
</dbReference>
<dbReference type="PANTHER" id="PTHR10344:SF4">
    <property type="entry name" value="UMP-CMP KINASE 2, MITOCHONDRIAL"/>
    <property type="match status" value="1"/>
</dbReference>
<evidence type="ECO:0000256" key="4">
    <source>
        <dbReference type="ARBA" id="ARBA00022679"/>
    </source>
</evidence>
<dbReference type="FunFam" id="3.40.50.300:FF:000225">
    <property type="entry name" value="Thymidylate kinase"/>
    <property type="match status" value="1"/>
</dbReference>
<feature type="binding site" evidence="11">
    <location>
        <begin position="11"/>
        <end position="18"/>
    </location>
    <ligand>
        <name>ATP</name>
        <dbReference type="ChEBI" id="CHEBI:30616"/>
    </ligand>
</feature>
<dbReference type="HAMAP" id="MF_00165">
    <property type="entry name" value="Thymidylate_kinase"/>
    <property type="match status" value="1"/>
</dbReference>
<dbReference type="NCBIfam" id="TIGR00041">
    <property type="entry name" value="DTMP_kinase"/>
    <property type="match status" value="1"/>
</dbReference>
<evidence type="ECO:0000256" key="2">
    <source>
        <dbReference type="ARBA" id="ARBA00012980"/>
    </source>
</evidence>
<name>A0A075U7I1_9LACO</name>
<protein>
    <recommendedName>
        <fullName evidence="3 11">Thymidylate kinase</fullName>
        <ecNumber evidence="2 11">2.7.4.9</ecNumber>
    </recommendedName>
    <alternativeName>
        <fullName evidence="11">dTMP kinase</fullName>
    </alternativeName>
</protein>
<dbReference type="RefSeq" id="WP_009765052.1">
    <property type="nucleotide sequence ID" value="NZ_CP009223.1"/>
</dbReference>
<evidence type="ECO:0000313" key="14">
    <source>
        <dbReference type="Proteomes" id="UP000029079"/>
    </source>
</evidence>
<dbReference type="EC" id="2.7.4.9" evidence="2 11"/>
<evidence type="ECO:0000256" key="5">
    <source>
        <dbReference type="ARBA" id="ARBA00022727"/>
    </source>
</evidence>
<dbReference type="Proteomes" id="UP000029079">
    <property type="component" value="Chromosome"/>
</dbReference>
<dbReference type="PATRIC" id="fig|759620.7.peg.1131"/>
<dbReference type="SUPFAM" id="SSF52540">
    <property type="entry name" value="P-loop containing nucleoside triphosphate hydrolases"/>
    <property type="match status" value="1"/>
</dbReference>
<sequence>MTAGLFISLEGPDGAGKTSVLKALVNRMETLLGERLLVTREPGGKDNQVAEAIRDLVLSPELPTMDPMTETLLIAAARRQHVIETIKPALADNKVVLTDRYVDSSIAYQGGGRELGVKTVEDINDYAINGLMPAATIYLDLDPAVGLARIQSTRQDEVNRLDVETITFHERVTAAYRELVAANPQRFHVVDASQPLDDVIEATWVAMQNILATQED</sequence>
<dbReference type="CDD" id="cd01672">
    <property type="entry name" value="TMPK"/>
    <property type="match status" value="1"/>
</dbReference>
<evidence type="ECO:0000256" key="3">
    <source>
        <dbReference type="ARBA" id="ARBA00017144"/>
    </source>
</evidence>
<comment type="similarity">
    <text evidence="1 11">Belongs to the thymidylate kinase family.</text>
</comment>
<evidence type="ECO:0000259" key="12">
    <source>
        <dbReference type="Pfam" id="PF02223"/>
    </source>
</evidence>
<dbReference type="KEGG" id="wci:WS105_1171"/>
<keyword evidence="6 11" id="KW-0547">Nucleotide-binding</keyword>
<accession>A0A075U7I1</accession>
<evidence type="ECO:0000256" key="9">
    <source>
        <dbReference type="ARBA" id="ARBA00048743"/>
    </source>
</evidence>
<keyword evidence="5 11" id="KW-0545">Nucleotide biosynthesis</keyword>
<dbReference type="KEGG" id="wct:WS74_1176"/>
<evidence type="ECO:0000313" key="13">
    <source>
        <dbReference type="EMBL" id="AIM63426.1"/>
    </source>
</evidence>
<dbReference type="GO" id="GO:0006227">
    <property type="term" value="P:dUDP biosynthetic process"/>
    <property type="evidence" value="ECO:0007669"/>
    <property type="project" value="TreeGrafter"/>
</dbReference>
<evidence type="ECO:0000256" key="11">
    <source>
        <dbReference type="HAMAP-Rule" id="MF_00165"/>
    </source>
</evidence>
<evidence type="ECO:0000256" key="8">
    <source>
        <dbReference type="ARBA" id="ARBA00022840"/>
    </source>
</evidence>
<evidence type="ECO:0000256" key="7">
    <source>
        <dbReference type="ARBA" id="ARBA00022777"/>
    </source>
</evidence>
<evidence type="ECO:0000256" key="1">
    <source>
        <dbReference type="ARBA" id="ARBA00009776"/>
    </source>
</evidence>
<dbReference type="EMBL" id="CP009223">
    <property type="protein sequence ID" value="AIM63426.1"/>
    <property type="molecule type" value="Genomic_DNA"/>
</dbReference>
<evidence type="ECO:0000256" key="6">
    <source>
        <dbReference type="ARBA" id="ARBA00022741"/>
    </source>
</evidence>
<keyword evidence="4 11" id="KW-0808">Transferase</keyword>
<dbReference type="Pfam" id="PF02223">
    <property type="entry name" value="Thymidylate_kin"/>
    <property type="match status" value="1"/>
</dbReference>
<organism evidence="13 14">
    <name type="scientific">Weissella ceti</name>
    <dbReference type="NCBI Taxonomy" id="759620"/>
    <lineage>
        <taxon>Bacteria</taxon>
        <taxon>Bacillati</taxon>
        <taxon>Bacillota</taxon>
        <taxon>Bacilli</taxon>
        <taxon>Lactobacillales</taxon>
        <taxon>Lactobacillaceae</taxon>
        <taxon>Weissella</taxon>
    </lineage>
</organism>
<dbReference type="GO" id="GO:0006235">
    <property type="term" value="P:dTTP biosynthetic process"/>
    <property type="evidence" value="ECO:0007669"/>
    <property type="project" value="UniProtKB-UniRule"/>
</dbReference>
<dbReference type="GO" id="GO:0006233">
    <property type="term" value="P:dTDP biosynthetic process"/>
    <property type="evidence" value="ECO:0007669"/>
    <property type="project" value="InterPro"/>
</dbReference>
<dbReference type="AlphaFoldDB" id="A0A075U7I1"/>
<keyword evidence="8 11" id="KW-0067">ATP-binding</keyword>
<evidence type="ECO:0000256" key="10">
    <source>
        <dbReference type="ARBA" id="ARBA00057735"/>
    </source>
</evidence>
<reference evidence="14" key="2">
    <citation type="submission" date="2014-08" db="EMBL/GenBank/DDBJ databases">
        <title>Complete genome of Weissella ceti strain WS74 isolated from diseased rainbow trout in Brazil.</title>
        <authorList>
            <person name="Figueiredo H.C.P."/>
            <person name="Leal C.A.G."/>
            <person name="Pereira F.L."/>
            <person name="Soares S.C."/>
            <person name="Dorella F.A."/>
            <person name="Carvalho A.F."/>
            <person name="Azevedo V.A.C."/>
        </authorList>
    </citation>
    <scope>NUCLEOTIDE SEQUENCE [LARGE SCALE GENOMIC DNA]</scope>
    <source>
        <strain evidence="14">WS74</strain>
    </source>
</reference>
<dbReference type="STRING" id="759620.WS105_1171"/>
<keyword evidence="14" id="KW-1185">Reference proteome</keyword>
<keyword evidence="7 11" id="KW-0418">Kinase</keyword>
<dbReference type="GO" id="GO:0005829">
    <property type="term" value="C:cytosol"/>
    <property type="evidence" value="ECO:0007669"/>
    <property type="project" value="TreeGrafter"/>
</dbReference>
<dbReference type="OrthoDB" id="9774907at2"/>
<gene>
    <name evidence="11" type="primary">tmk</name>
    <name evidence="13" type="ORF">WS74_1176</name>
</gene>
<dbReference type="GO" id="GO:0005524">
    <property type="term" value="F:ATP binding"/>
    <property type="evidence" value="ECO:0007669"/>
    <property type="project" value="UniProtKB-UniRule"/>
</dbReference>